<organism evidence="1 2">
    <name type="scientific">Tagetes erecta</name>
    <name type="common">African marigold</name>
    <dbReference type="NCBI Taxonomy" id="13708"/>
    <lineage>
        <taxon>Eukaryota</taxon>
        <taxon>Viridiplantae</taxon>
        <taxon>Streptophyta</taxon>
        <taxon>Embryophyta</taxon>
        <taxon>Tracheophyta</taxon>
        <taxon>Spermatophyta</taxon>
        <taxon>Magnoliopsida</taxon>
        <taxon>eudicotyledons</taxon>
        <taxon>Gunneridae</taxon>
        <taxon>Pentapetalae</taxon>
        <taxon>asterids</taxon>
        <taxon>campanulids</taxon>
        <taxon>Asterales</taxon>
        <taxon>Asteraceae</taxon>
        <taxon>Asteroideae</taxon>
        <taxon>Heliantheae alliance</taxon>
        <taxon>Tageteae</taxon>
        <taxon>Tagetes</taxon>
    </lineage>
</organism>
<dbReference type="PANTHER" id="PTHR11439:SF495">
    <property type="entry name" value="REVERSE TRANSCRIPTASE, RNA-DEPENDENT DNA POLYMERASE-RELATED"/>
    <property type="match status" value="1"/>
</dbReference>
<dbReference type="InterPro" id="IPR043502">
    <property type="entry name" value="DNA/RNA_pol_sf"/>
</dbReference>
<accession>A0AAD8LB83</accession>
<evidence type="ECO:0000313" key="1">
    <source>
        <dbReference type="EMBL" id="KAK1434500.1"/>
    </source>
</evidence>
<dbReference type="Proteomes" id="UP001229421">
    <property type="component" value="Unassembled WGS sequence"/>
</dbReference>
<dbReference type="CDD" id="cd09272">
    <property type="entry name" value="RNase_HI_RT_Ty1"/>
    <property type="match status" value="1"/>
</dbReference>
<dbReference type="PANTHER" id="PTHR11439">
    <property type="entry name" value="GAG-POL-RELATED RETROTRANSPOSON"/>
    <property type="match status" value="1"/>
</dbReference>
<evidence type="ECO:0008006" key="3">
    <source>
        <dbReference type="Google" id="ProtNLM"/>
    </source>
</evidence>
<dbReference type="SUPFAM" id="SSF56672">
    <property type="entry name" value="DNA/RNA polymerases"/>
    <property type="match status" value="1"/>
</dbReference>
<evidence type="ECO:0000313" key="2">
    <source>
        <dbReference type="Proteomes" id="UP001229421"/>
    </source>
</evidence>
<sequence length="293" mass="33276">MDVKCAFIYGDIDEEIYVCQPPGFEDLDFPDKVVQKPDDILIHQEKYIQEILVKYKMDDSSSELSPFTAQACLTPDESGKFVDAHLYISMIGSLMYLTASRPDIAFAVGYCSRYQSNPKESHEKAVKRIFRYLKGTPRLGLWYPKGGSFDLHAYTDSDYGGCKLNRKSVSGGCQYLGECLVPWQSKKQTTVSLSTGEAEYTAGSSCCCQVLWIQHQMIDYGINFLHTPIFCDNEAAIGITKNPVHHTRTKHIETRIHAIRVAQEKGFINIISIDTKNRKADLFTKTFDKPRFY</sequence>
<proteinExistence type="predicted"/>
<keyword evidence="2" id="KW-1185">Reference proteome</keyword>
<dbReference type="EMBL" id="JAUHHV010000001">
    <property type="protein sequence ID" value="KAK1434500.1"/>
    <property type="molecule type" value="Genomic_DNA"/>
</dbReference>
<reference evidence="1" key="1">
    <citation type="journal article" date="2023" name="bioRxiv">
        <title>Improved chromosome-level genome assembly for marigold (Tagetes erecta).</title>
        <authorList>
            <person name="Jiang F."/>
            <person name="Yuan L."/>
            <person name="Wang S."/>
            <person name="Wang H."/>
            <person name="Xu D."/>
            <person name="Wang A."/>
            <person name="Fan W."/>
        </authorList>
    </citation>
    <scope>NUCLEOTIDE SEQUENCE</scope>
    <source>
        <strain evidence="1">WSJ</strain>
        <tissue evidence="1">Leaf</tissue>
    </source>
</reference>
<protein>
    <recommendedName>
        <fullName evidence="3">Reverse transcriptase Ty1/copia-type domain-containing protein</fullName>
    </recommendedName>
</protein>
<comment type="caution">
    <text evidence="1">The sequence shown here is derived from an EMBL/GenBank/DDBJ whole genome shotgun (WGS) entry which is preliminary data.</text>
</comment>
<dbReference type="AlphaFoldDB" id="A0AAD8LB83"/>
<gene>
    <name evidence="1" type="ORF">QVD17_00243</name>
</gene>
<name>A0AAD8LB83_TARER</name>